<evidence type="ECO:0000313" key="2">
    <source>
        <dbReference type="Proteomes" id="UP000095472"/>
    </source>
</evidence>
<dbReference type="EMBL" id="CP182909">
    <property type="protein sequence ID" value="XPM62384.1"/>
    <property type="molecule type" value="Genomic_DNA"/>
</dbReference>
<evidence type="ECO:0000313" key="1">
    <source>
        <dbReference type="EMBL" id="XPM62384.1"/>
    </source>
</evidence>
<reference evidence="1 2" key="1">
    <citation type="journal article" date="2016" name="Genome Announc.">
        <title>Draft Genome Sequence of the Thermotolerant Cyanobacterium Desertifilum sp. IPPAS B-1220.</title>
        <authorList>
            <person name="Mironov K.S."/>
            <person name="Sinetova M.A."/>
            <person name="Bolatkhan K."/>
            <person name="Zayadan B.K."/>
            <person name="Ustinova V.V."/>
            <person name="Kupriyanova E.V."/>
            <person name="Skrypnik A.N."/>
            <person name="Gogoleva N.E."/>
            <person name="Gogolev Y.V."/>
            <person name="Los D.A."/>
        </authorList>
    </citation>
    <scope>NUCLEOTIDE SEQUENCE [LARGE SCALE GENOMIC DNA]</scope>
    <source>
        <strain evidence="1 2">IPPAS B-1220</strain>
    </source>
</reference>
<organism evidence="1 2">
    <name type="scientific">Desertifilum tharense IPPAS B-1220</name>
    <dbReference type="NCBI Taxonomy" id="1781255"/>
    <lineage>
        <taxon>Bacteria</taxon>
        <taxon>Bacillati</taxon>
        <taxon>Cyanobacteriota</taxon>
        <taxon>Cyanophyceae</taxon>
        <taxon>Desertifilales</taxon>
        <taxon>Desertifilaceae</taxon>
        <taxon>Desertifilum</taxon>
    </lineage>
</organism>
<accession>A0ACD5GNZ6</accession>
<protein>
    <submittedName>
        <fullName evidence="1">GNAT family N-acetyltransferase</fullName>
        <ecNumber evidence="1">2.3.-.-</ecNumber>
    </submittedName>
</protein>
<proteinExistence type="predicted"/>
<keyword evidence="1" id="KW-0808">Transferase</keyword>
<name>A0ACD5GNZ6_9CYAN</name>
<sequence>MALINSSISDASESGGKDCQRTTPESTQMQIVLLGDGEIERAATVMAGAFASDPLGLYILPDPQNRLTMLSWFWRQALHRNHLYAGNYTTAGEIRGVASWLPPGAPRETLWDLWQPFWQVLRCAGWRSTYRCLALLEFVERLRDRHCSSPHWYLDGLAVAPESQGQGIGSLLLQPVLERVDREGQTCCLYTSTERAVRFYQRQGFTVCEEVRFQTQAPPLWYMVRSPQ</sequence>
<keyword evidence="1" id="KW-0012">Acyltransferase</keyword>
<dbReference type="EC" id="2.3.-.-" evidence="1"/>
<gene>
    <name evidence="1" type="ORF">BH720_021870</name>
</gene>
<keyword evidence="2" id="KW-1185">Reference proteome</keyword>
<dbReference type="Proteomes" id="UP000095472">
    <property type="component" value="Chromosome"/>
</dbReference>